<gene>
    <name evidence="1" type="ORF">KSP40_PGU016370</name>
</gene>
<dbReference type="Proteomes" id="UP001412067">
    <property type="component" value="Unassembled WGS sequence"/>
</dbReference>
<accession>A0ABR2LMU0</accession>
<reference evidence="1 2" key="1">
    <citation type="journal article" date="2022" name="Nat. Plants">
        <title>Genomes of leafy and leafless Platanthera orchids illuminate the evolution of mycoheterotrophy.</title>
        <authorList>
            <person name="Li M.H."/>
            <person name="Liu K.W."/>
            <person name="Li Z."/>
            <person name="Lu H.C."/>
            <person name="Ye Q.L."/>
            <person name="Zhang D."/>
            <person name="Wang J.Y."/>
            <person name="Li Y.F."/>
            <person name="Zhong Z.M."/>
            <person name="Liu X."/>
            <person name="Yu X."/>
            <person name="Liu D.K."/>
            <person name="Tu X.D."/>
            <person name="Liu B."/>
            <person name="Hao Y."/>
            <person name="Liao X.Y."/>
            <person name="Jiang Y.T."/>
            <person name="Sun W.H."/>
            <person name="Chen J."/>
            <person name="Chen Y.Q."/>
            <person name="Ai Y."/>
            <person name="Zhai J.W."/>
            <person name="Wu S.S."/>
            <person name="Zhou Z."/>
            <person name="Hsiao Y.Y."/>
            <person name="Wu W.L."/>
            <person name="Chen Y.Y."/>
            <person name="Lin Y.F."/>
            <person name="Hsu J.L."/>
            <person name="Li C.Y."/>
            <person name="Wang Z.W."/>
            <person name="Zhao X."/>
            <person name="Zhong W.Y."/>
            <person name="Ma X.K."/>
            <person name="Ma L."/>
            <person name="Huang J."/>
            <person name="Chen G.Z."/>
            <person name="Huang M.Z."/>
            <person name="Huang L."/>
            <person name="Peng D.H."/>
            <person name="Luo Y.B."/>
            <person name="Zou S.Q."/>
            <person name="Chen S.P."/>
            <person name="Lan S."/>
            <person name="Tsai W.C."/>
            <person name="Van de Peer Y."/>
            <person name="Liu Z.J."/>
        </authorList>
    </citation>
    <scope>NUCLEOTIDE SEQUENCE [LARGE SCALE GENOMIC DNA]</scope>
    <source>
        <strain evidence="1">Lor288</strain>
    </source>
</reference>
<proteinExistence type="predicted"/>
<comment type="caution">
    <text evidence="1">The sequence shown here is derived from an EMBL/GenBank/DDBJ whole genome shotgun (WGS) entry which is preliminary data.</text>
</comment>
<sequence>MVGQFCVRLTCVELNNGFRRRSSYGFSGVAEPPHCITRALFYAVFKKRCYLAVLDAKRVGRDDVVLVKMEVPEHLTFPLGFHGFWVDKESQIH</sequence>
<name>A0ABR2LMU0_9ASPA</name>
<protein>
    <submittedName>
        <fullName evidence="1">Uncharacterized protein</fullName>
    </submittedName>
</protein>
<organism evidence="1 2">
    <name type="scientific">Platanthera guangdongensis</name>
    <dbReference type="NCBI Taxonomy" id="2320717"/>
    <lineage>
        <taxon>Eukaryota</taxon>
        <taxon>Viridiplantae</taxon>
        <taxon>Streptophyta</taxon>
        <taxon>Embryophyta</taxon>
        <taxon>Tracheophyta</taxon>
        <taxon>Spermatophyta</taxon>
        <taxon>Magnoliopsida</taxon>
        <taxon>Liliopsida</taxon>
        <taxon>Asparagales</taxon>
        <taxon>Orchidaceae</taxon>
        <taxon>Orchidoideae</taxon>
        <taxon>Orchideae</taxon>
        <taxon>Orchidinae</taxon>
        <taxon>Platanthera</taxon>
    </lineage>
</organism>
<evidence type="ECO:0000313" key="2">
    <source>
        <dbReference type="Proteomes" id="UP001412067"/>
    </source>
</evidence>
<evidence type="ECO:0000313" key="1">
    <source>
        <dbReference type="EMBL" id="KAK8945339.1"/>
    </source>
</evidence>
<dbReference type="EMBL" id="JBBWWR010000017">
    <property type="protein sequence ID" value="KAK8945339.1"/>
    <property type="molecule type" value="Genomic_DNA"/>
</dbReference>
<keyword evidence="2" id="KW-1185">Reference proteome</keyword>